<reference evidence="10" key="1">
    <citation type="submission" date="2023-01" db="EMBL/GenBank/DDBJ databases">
        <title>The growth and conidiation of Purpureocillium lavendulum are regulated by nitrogen source and histone H3K14 acetylation.</title>
        <authorList>
            <person name="Tang P."/>
            <person name="Han J."/>
            <person name="Zhang C."/>
            <person name="Tang P."/>
            <person name="Qi F."/>
            <person name="Zhang K."/>
            <person name="Liang L."/>
        </authorList>
    </citation>
    <scope>NUCLEOTIDE SEQUENCE</scope>
    <source>
        <strain evidence="10">YMF1.00683</strain>
    </source>
</reference>
<dbReference type="InterPro" id="IPR007484">
    <property type="entry name" value="Peptidase_M28"/>
</dbReference>
<dbReference type="SUPFAM" id="SSF53187">
    <property type="entry name" value="Zn-dependent exopeptidases"/>
    <property type="match status" value="1"/>
</dbReference>
<dbReference type="Gene3D" id="3.40.630.10">
    <property type="entry name" value="Zn peptidases"/>
    <property type="match status" value="1"/>
</dbReference>
<evidence type="ECO:0000256" key="6">
    <source>
        <dbReference type="ARBA" id="ARBA00022833"/>
    </source>
</evidence>
<evidence type="ECO:0000256" key="7">
    <source>
        <dbReference type="RuleBase" id="RU361240"/>
    </source>
</evidence>
<name>A0AB34FWY5_9HYPO</name>
<dbReference type="PANTHER" id="PTHR12147:SF26">
    <property type="entry name" value="PEPTIDASE M28 DOMAIN-CONTAINING PROTEIN"/>
    <property type="match status" value="1"/>
</dbReference>
<dbReference type="Pfam" id="PF04389">
    <property type="entry name" value="Peptidase_M28"/>
    <property type="match status" value="1"/>
</dbReference>
<evidence type="ECO:0000256" key="3">
    <source>
        <dbReference type="ARBA" id="ARBA00022670"/>
    </source>
</evidence>
<keyword evidence="6 7" id="KW-0862">Zinc</keyword>
<comment type="cofactor">
    <cofactor evidence="1">
        <name>Zn(2+)</name>
        <dbReference type="ChEBI" id="CHEBI:29105"/>
    </cofactor>
</comment>
<dbReference type="GO" id="GO:0006508">
    <property type="term" value="P:proteolysis"/>
    <property type="evidence" value="ECO:0007669"/>
    <property type="project" value="UniProtKB-KW"/>
</dbReference>
<dbReference type="Pfam" id="PF02225">
    <property type="entry name" value="PA"/>
    <property type="match status" value="1"/>
</dbReference>
<organism evidence="10 11">
    <name type="scientific">Purpureocillium lavendulum</name>
    <dbReference type="NCBI Taxonomy" id="1247861"/>
    <lineage>
        <taxon>Eukaryota</taxon>
        <taxon>Fungi</taxon>
        <taxon>Dikarya</taxon>
        <taxon>Ascomycota</taxon>
        <taxon>Pezizomycotina</taxon>
        <taxon>Sordariomycetes</taxon>
        <taxon>Hypocreomycetidae</taxon>
        <taxon>Hypocreales</taxon>
        <taxon>Ophiocordycipitaceae</taxon>
        <taxon>Purpureocillium</taxon>
    </lineage>
</organism>
<dbReference type="InterPro" id="IPR045175">
    <property type="entry name" value="M28_fam"/>
</dbReference>
<dbReference type="InterPro" id="IPR046450">
    <property type="entry name" value="PA_dom_sf"/>
</dbReference>
<evidence type="ECO:0000259" key="8">
    <source>
        <dbReference type="Pfam" id="PF02225"/>
    </source>
</evidence>
<evidence type="ECO:0000256" key="1">
    <source>
        <dbReference type="ARBA" id="ARBA00001947"/>
    </source>
</evidence>
<evidence type="ECO:0000256" key="2">
    <source>
        <dbReference type="ARBA" id="ARBA00005634"/>
    </source>
</evidence>
<dbReference type="Proteomes" id="UP001163105">
    <property type="component" value="Unassembled WGS sequence"/>
</dbReference>
<dbReference type="GO" id="GO:0004177">
    <property type="term" value="F:aminopeptidase activity"/>
    <property type="evidence" value="ECO:0007669"/>
    <property type="project" value="UniProtKB-KW"/>
</dbReference>
<protein>
    <recommendedName>
        <fullName evidence="7">Peptide hydrolase</fullName>
        <ecNumber evidence="7">3.4.-.-</ecNumber>
    </recommendedName>
</protein>
<feature type="domain" description="Peptidase M28" evidence="9">
    <location>
        <begin position="252"/>
        <end position="442"/>
    </location>
</feature>
<keyword evidence="3 7" id="KW-0645">Protease</keyword>
<accession>A0AB34FWY5</accession>
<evidence type="ECO:0000259" key="9">
    <source>
        <dbReference type="Pfam" id="PF04389"/>
    </source>
</evidence>
<dbReference type="AlphaFoldDB" id="A0AB34FWY5"/>
<keyword evidence="5 7" id="KW-0378">Hydrolase</keyword>
<dbReference type="EMBL" id="JAQHRD010000003">
    <property type="protein sequence ID" value="KAJ6443624.1"/>
    <property type="molecule type" value="Genomic_DNA"/>
</dbReference>
<evidence type="ECO:0000313" key="10">
    <source>
        <dbReference type="EMBL" id="KAJ6443624.1"/>
    </source>
</evidence>
<comment type="caution">
    <text evidence="10">The sequence shown here is derived from an EMBL/GenBank/DDBJ whole genome shotgun (WGS) entry which is preliminary data.</text>
</comment>
<keyword evidence="7" id="KW-0732">Signal</keyword>
<evidence type="ECO:0000256" key="5">
    <source>
        <dbReference type="ARBA" id="ARBA00022801"/>
    </source>
</evidence>
<dbReference type="InterPro" id="IPR003137">
    <property type="entry name" value="PA_domain"/>
</dbReference>
<dbReference type="Gene3D" id="3.50.30.30">
    <property type="match status" value="1"/>
</dbReference>
<dbReference type="SUPFAM" id="SSF52025">
    <property type="entry name" value="PA domain"/>
    <property type="match status" value="1"/>
</dbReference>
<keyword evidence="11" id="KW-1185">Reference proteome</keyword>
<dbReference type="GO" id="GO:0008235">
    <property type="term" value="F:metalloexopeptidase activity"/>
    <property type="evidence" value="ECO:0007669"/>
    <property type="project" value="InterPro"/>
</dbReference>
<dbReference type="CDD" id="cd04816">
    <property type="entry name" value="PA_SaNapH_like"/>
    <property type="match status" value="1"/>
</dbReference>
<evidence type="ECO:0000313" key="11">
    <source>
        <dbReference type="Proteomes" id="UP001163105"/>
    </source>
</evidence>
<feature type="domain" description="PA" evidence="8">
    <location>
        <begin position="133"/>
        <end position="224"/>
    </location>
</feature>
<gene>
    <name evidence="10" type="primary">APE3</name>
    <name evidence="10" type="ORF">O9K51_04803</name>
</gene>
<dbReference type="GO" id="GO:0046872">
    <property type="term" value="F:metal ion binding"/>
    <property type="evidence" value="ECO:0007669"/>
    <property type="project" value="UniProtKB-KW"/>
</dbReference>
<keyword evidence="10" id="KW-0031">Aminopeptidase</keyword>
<evidence type="ECO:0000256" key="4">
    <source>
        <dbReference type="ARBA" id="ARBA00022723"/>
    </source>
</evidence>
<dbReference type="PANTHER" id="PTHR12147">
    <property type="entry name" value="METALLOPEPTIDASE M28 FAMILY MEMBER"/>
    <property type="match status" value="1"/>
</dbReference>
<proteinExistence type="inferred from homology"/>
<keyword evidence="4 7" id="KW-0479">Metal-binding</keyword>
<sequence length="496" mass="53632">MPTSHPEKVLHSVLYAALLASGALGKERLTKPEQVENDIHVKELQNVLWHFQKIARDNGGNRAYGLPGYNASMDFVLERAVKRFGKHMDTYVQEFTHLFETTRKISLTGPDGKDAVVVALMYNTATPLPGGVTAALINTPVDDTRGSACFEDQWAGIDAKGKIALIKRGVCPIADKLKLAKAHGALAAVLYNQVSGEITGATLSAENIGKLVPVGVTSLENGLAWSKRVAAGEEVKVTLIVDAITETRPSWNIISETKEGDPNNVVMLGAHLDGVQAGPGVNDDGSGSAALLEIMGSIKKYGGFKNKLRLAWWGAEESGLVGSLYYTSKLSEQEADKIKFYFNYDMIGSLEPEYAVYADNDAHKYGAKPLYDYLKAKGKPAEYGAFGTSSDYVGFLQLGIPSSGLFTGAGAPWDVCYHKACDDLNNINWDALEVNAKAAAYVAAKFAISLDGVPPRNKTSTNPKSRREMMRRFDQWSTTARVVEKTHNCGDGSSVV</sequence>
<dbReference type="EC" id="3.4.-.-" evidence="7"/>
<comment type="similarity">
    <text evidence="2">Belongs to the peptidase M28 family. M28B subfamily.</text>
</comment>
<feature type="signal peptide" evidence="7">
    <location>
        <begin position="1"/>
        <end position="25"/>
    </location>
</feature>
<feature type="chain" id="PRO_5044047899" description="Peptide hydrolase" evidence="7">
    <location>
        <begin position="26"/>
        <end position="496"/>
    </location>
</feature>